<dbReference type="Pfam" id="PF01874">
    <property type="entry name" value="CitG"/>
    <property type="match status" value="1"/>
</dbReference>
<dbReference type="EMBL" id="JAQQLI010000005">
    <property type="protein sequence ID" value="MDC7785063.1"/>
    <property type="molecule type" value="Genomic_DNA"/>
</dbReference>
<evidence type="ECO:0000256" key="2">
    <source>
        <dbReference type="ARBA" id="ARBA00022679"/>
    </source>
</evidence>
<name>A0ABT5J653_RHOTP</name>
<protein>
    <recommendedName>
        <fullName evidence="5">Probable 2-(5''-triphosphoribosyl)-3'-dephosphocoenzyme-A synthase</fullName>
        <shortName evidence="5">2-(5''-triphosphoribosyl)-3'-dephospho-CoA synthase</shortName>
        <ecNumber evidence="5">2.4.2.52</ecNumber>
    </recommendedName>
</protein>
<reference evidence="6" key="1">
    <citation type="journal article" date="2023" name="Microbiol Resour">
        <title>Genome Sequences of Rhodoplanes serenus and Two Thermotolerant Strains, Rhodoplanes tepidamans and 'Rhodoplanes cryptolactis,' Further Refine the Genus.</title>
        <authorList>
            <person name="Rayyan A.A."/>
            <person name="Kyndt J.A."/>
        </authorList>
    </citation>
    <scope>NUCLEOTIDE SEQUENCE</scope>
    <source>
        <strain evidence="6">DSM 9987</strain>
    </source>
</reference>
<comment type="similarity">
    <text evidence="5">Belongs to the CitG/MdcB family.</text>
</comment>
<sequence>MPGRLAPSIRPRDAGPLLRGPHSGAAVAPLAAALADLVVDALLREVMLTPKPGLVDRRNTGSHRDMDVATFEASAAALRPGFAGFVTLGAGIAPLPPEAVLECARPVGLACERAMLAATGGVNTHKGSIFAFGLLLTAVGRLWAAGLPVDADAVCDEVARIAAGLVARELRRPGEPRTAGERLFRRHGLTGARGEAESGFATVRYRALPVLERALAEGRDTDTALAAAFLHLLAHNADTNLAARGGIGGLGFARAAAVRLLQAGGVDAADYAARLCALDDAFIARNLSPGGSADLLAVAWTLHRLPFVLRDGPPARTW</sequence>
<evidence type="ECO:0000256" key="1">
    <source>
        <dbReference type="ARBA" id="ARBA00001210"/>
    </source>
</evidence>
<dbReference type="Gene3D" id="1.10.4200.10">
    <property type="entry name" value="Triphosphoribosyl-dephospho-CoA protein"/>
    <property type="match status" value="1"/>
</dbReference>
<dbReference type="InterPro" id="IPR017551">
    <property type="entry name" value="TriPribosyl-deP-CoA_syn_CitG"/>
</dbReference>
<gene>
    <name evidence="5 6" type="primary">citG</name>
    <name evidence="6" type="ORF">PQJ73_05150</name>
</gene>
<dbReference type="PANTHER" id="PTHR30201:SF2">
    <property type="entry name" value="2-(5''-TRIPHOSPHORIBOSYL)-3'-DEPHOSPHOCOENZYME-A SYNTHASE"/>
    <property type="match status" value="1"/>
</dbReference>
<evidence type="ECO:0000313" key="7">
    <source>
        <dbReference type="Proteomes" id="UP001165652"/>
    </source>
</evidence>
<dbReference type="EC" id="2.4.2.52" evidence="5"/>
<comment type="caution">
    <text evidence="6">The sequence shown here is derived from an EMBL/GenBank/DDBJ whole genome shotgun (WGS) entry which is preliminary data.</text>
</comment>
<evidence type="ECO:0000313" key="6">
    <source>
        <dbReference type="EMBL" id="MDC7785063.1"/>
    </source>
</evidence>
<evidence type="ECO:0000256" key="3">
    <source>
        <dbReference type="ARBA" id="ARBA00022741"/>
    </source>
</evidence>
<dbReference type="Proteomes" id="UP001165652">
    <property type="component" value="Unassembled WGS sequence"/>
</dbReference>
<accession>A0ABT5J653</accession>
<keyword evidence="6" id="KW-0328">Glycosyltransferase</keyword>
<dbReference type="GO" id="GO:0046917">
    <property type="term" value="F:triphosphoribosyl-dephospho-CoA synthase activity"/>
    <property type="evidence" value="ECO:0007669"/>
    <property type="project" value="UniProtKB-EC"/>
</dbReference>
<dbReference type="NCBIfam" id="TIGR03125">
    <property type="entry name" value="citrate_citG"/>
    <property type="match status" value="1"/>
</dbReference>
<proteinExistence type="inferred from homology"/>
<organism evidence="6 7">
    <name type="scientific">Rhodoplanes tepidamans</name>
    <name type="common">Rhodoplanes cryptolactis</name>
    <dbReference type="NCBI Taxonomy" id="200616"/>
    <lineage>
        <taxon>Bacteria</taxon>
        <taxon>Pseudomonadati</taxon>
        <taxon>Pseudomonadota</taxon>
        <taxon>Alphaproteobacteria</taxon>
        <taxon>Hyphomicrobiales</taxon>
        <taxon>Nitrobacteraceae</taxon>
        <taxon>Rhodoplanes</taxon>
    </lineage>
</organism>
<evidence type="ECO:0000256" key="4">
    <source>
        <dbReference type="ARBA" id="ARBA00022840"/>
    </source>
</evidence>
<dbReference type="InterPro" id="IPR002736">
    <property type="entry name" value="CitG"/>
</dbReference>
<dbReference type="HAMAP" id="MF_00397">
    <property type="entry name" value="CitG"/>
    <property type="match status" value="1"/>
</dbReference>
<keyword evidence="3 5" id="KW-0547">Nucleotide-binding</keyword>
<evidence type="ECO:0000256" key="5">
    <source>
        <dbReference type="HAMAP-Rule" id="MF_00397"/>
    </source>
</evidence>
<keyword evidence="7" id="KW-1185">Reference proteome</keyword>
<comment type="catalytic activity">
    <reaction evidence="1 5">
        <text>3'-dephospho-CoA + ATP = 2'-(5''-triphospho-alpha-D-ribosyl)-3'-dephospho-CoA + adenine</text>
        <dbReference type="Rhea" id="RHEA:15117"/>
        <dbReference type="ChEBI" id="CHEBI:16708"/>
        <dbReference type="ChEBI" id="CHEBI:30616"/>
        <dbReference type="ChEBI" id="CHEBI:57328"/>
        <dbReference type="ChEBI" id="CHEBI:61378"/>
        <dbReference type="EC" id="2.4.2.52"/>
    </reaction>
</comment>
<dbReference type="GO" id="GO:0016757">
    <property type="term" value="F:glycosyltransferase activity"/>
    <property type="evidence" value="ECO:0007669"/>
    <property type="project" value="UniProtKB-KW"/>
</dbReference>
<keyword evidence="4 5" id="KW-0067">ATP-binding</keyword>
<keyword evidence="2 5" id="KW-0808">Transferase</keyword>
<dbReference type="PANTHER" id="PTHR30201">
    <property type="entry name" value="TRIPHOSPHORIBOSYL-DEPHOSPHO-COA SYNTHASE"/>
    <property type="match status" value="1"/>
</dbReference>
<reference evidence="6" key="2">
    <citation type="submission" date="2023-02" db="EMBL/GenBank/DDBJ databases">
        <authorList>
            <person name="Rayyan A."/>
            <person name="Meyer T."/>
            <person name="Kyndt J.A."/>
        </authorList>
    </citation>
    <scope>NUCLEOTIDE SEQUENCE</scope>
    <source>
        <strain evidence="6">DSM 9987</strain>
    </source>
</reference>
<dbReference type="RefSeq" id="WP_272775913.1">
    <property type="nucleotide sequence ID" value="NZ_JAQQLI010000005.1"/>
</dbReference>